<dbReference type="EMBL" id="LNIX01000042">
    <property type="protein sequence ID" value="OXA38940.1"/>
    <property type="molecule type" value="Genomic_DNA"/>
</dbReference>
<evidence type="ECO:0000313" key="12">
    <source>
        <dbReference type="Proteomes" id="UP000198287"/>
    </source>
</evidence>
<dbReference type="PANTHER" id="PTHR31057:SF0">
    <property type="entry name" value="E3 UFM1-PROTEIN LIGASE 1"/>
    <property type="match status" value="1"/>
</dbReference>
<dbReference type="OMA" id="GTWTDVM"/>
<evidence type="ECO:0000313" key="11">
    <source>
        <dbReference type="EMBL" id="OXA38940.1"/>
    </source>
</evidence>
<name>A0A226D1J9_FOLCA</name>
<evidence type="ECO:0000256" key="5">
    <source>
        <dbReference type="ARBA" id="ARBA00022786"/>
    </source>
</evidence>
<comment type="caution">
    <text evidence="11">The sequence shown here is derived from an EMBL/GenBank/DDBJ whole genome shotgun (WGS) entry which is preliminary data.</text>
</comment>
<dbReference type="Pfam" id="PF09743">
    <property type="entry name" value="E3_UFM1_ligase"/>
    <property type="match status" value="1"/>
</dbReference>
<organism evidence="11 12">
    <name type="scientific">Folsomia candida</name>
    <name type="common">Springtail</name>
    <dbReference type="NCBI Taxonomy" id="158441"/>
    <lineage>
        <taxon>Eukaryota</taxon>
        <taxon>Metazoa</taxon>
        <taxon>Ecdysozoa</taxon>
        <taxon>Arthropoda</taxon>
        <taxon>Hexapoda</taxon>
        <taxon>Collembola</taxon>
        <taxon>Entomobryomorpha</taxon>
        <taxon>Isotomoidea</taxon>
        <taxon>Isotomidae</taxon>
        <taxon>Proisotominae</taxon>
        <taxon>Folsomia</taxon>
    </lineage>
</organism>
<dbReference type="PANTHER" id="PTHR31057">
    <property type="entry name" value="E3 UFM1-PROTEIN LIGASE 1"/>
    <property type="match status" value="1"/>
</dbReference>
<dbReference type="GO" id="GO:0005789">
    <property type="term" value="C:endoplasmic reticulum membrane"/>
    <property type="evidence" value="ECO:0007669"/>
    <property type="project" value="TreeGrafter"/>
</dbReference>
<dbReference type="InterPro" id="IPR056579">
    <property type="entry name" value="Ufl1_N"/>
</dbReference>
<keyword evidence="5" id="KW-0833">Ubl conjugation pathway</keyword>
<protein>
    <recommendedName>
        <fullName evidence="3">E3 UFM1-protein ligase 1 homolog</fullName>
    </recommendedName>
    <alternativeName>
        <fullName evidence="6">E3 UFM1-protein transferase 1 homolog</fullName>
    </alternativeName>
</protein>
<evidence type="ECO:0000256" key="3">
    <source>
        <dbReference type="ARBA" id="ARBA00014160"/>
    </source>
</evidence>
<dbReference type="GO" id="GO:0032434">
    <property type="term" value="P:regulation of proteasomal ubiquitin-dependent protein catabolic process"/>
    <property type="evidence" value="ECO:0007669"/>
    <property type="project" value="TreeGrafter"/>
</dbReference>
<keyword evidence="4" id="KW-0808">Transferase</keyword>
<evidence type="ECO:0000259" key="9">
    <source>
        <dbReference type="Pfam" id="PF23659"/>
    </source>
</evidence>
<dbReference type="Pfam" id="PF23659">
    <property type="entry name" value="UFL1"/>
    <property type="match status" value="1"/>
</dbReference>
<evidence type="ECO:0000259" key="8">
    <source>
        <dbReference type="Pfam" id="PF09743"/>
    </source>
</evidence>
<evidence type="ECO:0000259" key="10">
    <source>
        <dbReference type="Pfam" id="PF25041"/>
    </source>
</evidence>
<dbReference type="InterPro" id="IPR018611">
    <property type="entry name" value="Ufl1"/>
</dbReference>
<evidence type="ECO:0000256" key="6">
    <source>
        <dbReference type="ARBA" id="ARBA00030452"/>
    </source>
</evidence>
<dbReference type="OrthoDB" id="10258297at2759"/>
<dbReference type="GO" id="GO:0034976">
    <property type="term" value="P:response to endoplasmic reticulum stress"/>
    <property type="evidence" value="ECO:0007669"/>
    <property type="project" value="TreeGrafter"/>
</dbReference>
<feature type="compositionally biased region" description="Low complexity" evidence="7">
    <location>
        <begin position="476"/>
        <end position="491"/>
    </location>
</feature>
<evidence type="ECO:0000256" key="2">
    <source>
        <dbReference type="ARBA" id="ARBA00010789"/>
    </source>
</evidence>
<dbReference type="Pfam" id="PF25041">
    <property type="entry name" value="UFL1_C"/>
    <property type="match status" value="1"/>
</dbReference>
<feature type="domain" description="E3 UFM1-protein ligase-like C-terminal" evidence="10">
    <location>
        <begin position="672"/>
        <end position="764"/>
    </location>
</feature>
<dbReference type="InterPro" id="IPR056761">
    <property type="entry name" value="Ufl1-like_C"/>
</dbReference>
<keyword evidence="12" id="KW-1185">Reference proteome</keyword>
<reference evidence="11 12" key="1">
    <citation type="submission" date="2015-12" db="EMBL/GenBank/DDBJ databases">
        <title>The genome of Folsomia candida.</title>
        <authorList>
            <person name="Faddeeva A."/>
            <person name="Derks M.F."/>
            <person name="Anvar Y."/>
            <person name="Smit S."/>
            <person name="Van Straalen N."/>
            <person name="Roelofs D."/>
        </authorList>
    </citation>
    <scope>NUCLEOTIDE SEQUENCE [LARGE SCALE GENOMIC DNA]</scope>
    <source>
        <strain evidence="11 12">VU population</strain>
        <tissue evidence="11">Whole body</tissue>
    </source>
</reference>
<dbReference type="Pfam" id="PF25870">
    <property type="entry name" value="WHD_UFL1_5th"/>
    <property type="match status" value="1"/>
</dbReference>
<evidence type="ECO:0000256" key="4">
    <source>
        <dbReference type="ARBA" id="ARBA00022679"/>
    </source>
</evidence>
<feature type="domain" description="E3 UFM1-protein ligase 1-like" evidence="9">
    <location>
        <begin position="564"/>
        <end position="624"/>
    </location>
</feature>
<dbReference type="AlphaFoldDB" id="A0A226D1J9"/>
<dbReference type="InterPro" id="IPR056580">
    <property type="entry name" value="Ufl1_dom"/>
</dbReference>
<accession>A0A226D1J9</accession>
<gene>
    <name evidence="11" type="ORF">Fcan01_26299</name>
</gene>
<feature type="compositionally biased region" description="Basic and acidic residues" evidence="7">
    <location>
        <begin position="413"/>
        <end position="424"/>
    </location>
</feature>
<dbReference type="STRING" id="158441.A0A226D1J9"/>
<evidence type="ECO:0000256" key="1">
    <source>
        <dbReference type="ARBA" id="ARBA00003950"/>
    </source>
</evidence>
<sequence>MSSADWEEVKRLAADFQRAQLTSASQRLTERNCIEIVNRLIELKLLDVVYTSDGKEYITPQQLVKEIQDELYVHGGRLSLVTLASNLNVSLSVVEARVADLLKQDRRIHNVLGQLITATFIDTMCEDLNEKLVQDGMVSLSELSKTSDLPGEFLQDQIEKRLGKVIHGKVDRDDPNLIYTETFVRRNTARIRGILSAITKPTPINQILLKFGSNVPEKLFFGIVDKLITTKRIEGIVSGGGSSRSAYYIPSAHTKAQVQWIEGFMNGNGYVDLDAAARLGISDPKSFITKRFPNQHLLFLKTCVLGERLFKQAKEQVEESLSSPGWVDITSILPASVTEQDLQILMDEILAGVKNTTVFDSIVVNKSLLEELKKQFKPLMPDKAAKDISSGKYIQLVNDTRAAEKKLKLAELGEDSTRSGGKKDDRRKKAASGKAGGGTQGRETKTKATKKKYLAGKKDDWSDSEDDNPPPSITLSNSASSKASSRAAPTANKNKVQQQLEFQSVNEVRYAIAKNESLSEAPLELLESIAQIISVGLQDEYQVVLKEAFDKFMSEKCGRKSQEEVLEKLFKMTTMFQLYVEGLNSFEGDVKNQLEKFLLKSFGQEIVIAATTFLLMEAGLDENSQVGDLPEGKVKQSMLALGKSADIETFTGLLQTVVPPVKKSAKSTFNPRNILLESRDSLMKELGVAETSDPALFLHIASLILFSLTSEALLQASGKFVPQIISSLSGKLTKEEHAQMKECQEQVVSLIKLKNGPGAEEAKEHLTTTILPSIKNIITNRTK</sequence>
<feature type="domain" description="E3 UFM1-protein ligase 1-like N-terminal" evidence="8">
    <location>
        <begin position="8"/>
        <end position="288"/>
    </location>
</feature>
<dbReference type="GO" id="GO:1990592">
    <property type="term" value="P:protein K69-linked ufmylation"/>
    <property type="evidence" value="ECO:0007669"/>
    <property type="project" value="TreeGrafter"/>
</dbReference>
<proteinExistence type="inferred from homology"/>
<dbReference type="Proteomes" id="UP000198287">
    <property type="component" value="Unassembled WGS sequence"/>
</dbReference>
<comment type="similarity">
    <text evidence="2">Belongs to the UFL1 family.</text>
</comment>
<feature type="region of interest" description="Disordered" evidence="7">
    <location>
        <begin position="413"/>
        <end position="497"/>
    </location>
</feature>
<comment type="function">
    <text evidence="1">E3 UFM1-protein ligase that mediates ufmylation of target proteins.</text>
</comment>
<evidence type="ECO:0000256" key="7">
    <source>
        <dbReference type="SAM" id="MobiDB-lite"/>
    </source>
</evidence>
<dbReference type="GO" id="GO:0061666">
    <property type="term" value="F:UFM1 ligase activity"/>
    <property type="evidence" value="ECO:0007669"/>
    <property type="project" value="InterPro"/>
</dbReference>